<evidence type="ECO:0000313" key="3">
    <source>
        <dbReference type="Proteomes" id="UP000250085"/>
    </source>
</evidence>
<keyword evidence="1" id="KW-0812">Transmembrane</keyword>
<proteinExistence type="predicted"/>
<protein>
    <submittedName>
        <fullName evidence="2">Uncharacterized protein</fullName>
    </submittedName>
</protein>
<dbReference type="AlphaFoldDB" id="A0A2Z2N2X2"/>
<dbReference type="EMBL" id="CP015106">
    <property type="protein sequence ID" value="ASJ15357.1"/>
    <property type="molecule type" value="Genomic_DNA"/>
</dbReference>
<dbReference type="GeneID" id="33329089"/>
<gene>
    <name evidence="2" type="ORF">A3L10_09530</name>
</gene>
<feature type="transmembrane region" description="Helical" evidence="1">
    <location>
        <begin position="7"/>
        <end position="29"/>
    </location>
</feature>
<keyword evidence="3" id="KW-1185">Reference proteome</keyword>
<feature type="transmembrane region" description="Helical" evidence="1">
    <location>
        <begin position="35"/>
        <end position="52"/>
    </location>
</feature>
<keyword evidence="1" id="KW-0472">Membrane</keyword>
<keyword evidence="1" id="KW-1133">Transmembrane helix</keyword>
<evidence type="ECO:0000256" key="1">
    <source>
        <dbReference type="SAM" id="Phobius"/>
    </source>
</evidence>
<feature type="transmembrane region" description="Helical" evidence="1">
    <location>
        <begin position="73"/>
        <end position="88"/>
    </location>
</feature>
<dbReference type="OrthoDB" id="98781at2157"/>
<name>A0A2Z2N2X2_9EURY</name>
<dbReference type="KEGG" id="trl:A3L10_09530"/>
<organism evidence="2 3">
    <name type="scientific">Thermococcus radiotolerans</name>
    <dbReference type="NCBI Taxonomy" id="187880"/>
    <lineage>
        <taxon>Archaea</taxon>
        <taxon>Methanobacteriati</taxon>
        <taxon>Methanobacteriota</taxon>
        <taxon>Thermococci</taxon>
        <taxon>Thermococcales</taxon>
        <taxon>Thermococcaceae</taxon>
        <taxon>Thermococcus</taxon>
    </lineage>
</organism>
<reference evidence="2 3" key="1">
    <citation type="submission" date="2016-04" db="EMBL/GenBank/DDBJ databases">
        <title>Complete genome sequence of Thermococcus radiotolerans type strain EJ2.</title>
        <authorList>
            <person name="Oger P.M."/>
        </authorList>
    </citation>
    <scope>NUCLEOTIDE SEQUENCE [LARGE SCALE GENOMIC DNA]</scope>
    <source>
        <strain evidence="2 3">EJ2</strain>
    </source>
</reference>
<dbReference type="Proteomes" id="UP000250085">
    <property type="component" value="Chromosome"/>
</dbReference>
<sequence length="122" mass="13946">MREGIGSVVAVYPLLLVIFTAYVIFVPTAERWPDVGNFMLWAVLAVVIVYVVNSLRDDKLHGELAAKFRNSERTMITGAILTFLWAILPIPARYSLPVLWTLIAFSFYRTYKIRLEEMGYKG</sequence>
<evidence type="ECO:0000313" key="2">
    <source>
        <dbReference type="EMBL" id="ASJ15357.1"/>
    </source>
</evidence>
<accession>A0A2Z2N2X2</accession>
<dbReference type="RefSeq" id="WP_088867392.1">
    <property type="nucleotide sequence ID" value="NZ_CP015106.1"/>
</dbReference>